<reference evidence="1 2" key="1">
    <citation type="submission" date="2017-04" db="EMBL/GenBank/DDBJ databases">
        <title>Whole Genome Sequence of 1,4-Dioxane Degrading Bacterium Mycobacterium dioxanotrophicus PH-06.</title>
        <authorList>
            <person name="He Y."/>
        </authorList>
    </citation>
    <scope>NUCLEOTIDE SEQUENCE [LARGE SCALE GENOMIC DNA]</scope>
    <source>
        <strain evidence="1 2">PH-06</strain>
    </source>
</reference>
<dbReference type="InterPro" id="IPR027417">
    <property type="entry name" value="P-loop_NTPase"/>
</dbReference>
<dbReference type="GO" id="GO:0016740">
    <property type="term" value="F:transferase activity"/>
    <property type="evidence" value="ECO:0007669"/>
    <property type="project" value="UniProtKB-KW"/>
</dbReference>
<dbReference type="SUPFAM" id="SSF52540">
    <property type="entry name" value="P-loop containing nucleoside triphosphate hydrolases"/>
    <property type="match status" value="1"/>
</dbReference>
<dbReference type="AlphaFoldDB" id="A0A1Y0CDW6"/>
<dbReference type="RefSeq" id="WP_087081414.1">
    <property type="nucleotide sequence ID" value="NZ_CP020809.1"/>
</dbReference>
<sequence>MTVPSQQNRSSARPVILFVLGMGRSGTSALTRVLSLCGAALPTGMMGADTGNPRGYWEPRAALLLNRAILDRHGSAWWDPSFRLLEEGTFTPQERAQCVAEIGEFLDKLPPAPLVVIKELTIGVLHDMWFEAARRAGYDISAVISVRHPEEVVASLGAAVKATPELTSALWLKGNLLAERYTRDIPRAFIEYSNLLDDWRREIKRISAALGVDLTPADEAPIDEFLAQGLHRQRHSAEVVDRFGTDWVSEVYEAMRAAAADGELDLATLDRVFDAYQTTEHDFRKAFDCSRGYQDGVLNKLVRPSIAKPILELRAIAHRRKGTWV</sequence>
<organism evidence="1 2">
    <name type="scientific">Mycobacterium dioxanotrophicus</name>
    <dbReference type="NCBI Taxonomy" id="482462"/>
    <lineage>
        <taxon>Bacteria</taxon>
        <taxon>Bacillati</taxon>
        <taxon>Actinomycetota</taxon>
        <taxon>Actinomycetes</taxon>
        <taxon>Mycobacteriales</taxon>
        <taxon>Mycobacteriaceae</taxon>
        <taxon>Mycobacterium</taxon>
    </lineage>
</organism>
<dbReference type="Gene3D" id="3.40.50.300">
    <property type="entry name" value="P-loop containing nucleotide triphosphate hydrolases"/>
    <property type="match status" value="1"/>
</dbReference>
<evidence type="ECO:0000313" key="1">
    <source>
        <dbReference type="EMBL" id="ART73322.1"/>
    </source>
</evidence>
<dbReference type="EMBL" id="CP020809">
    <property type="protein sequence ID" value="ART73322.1"/>
    <property type="molecule type" value="Genomic_DNA"/>
</dbReference>
<accession>A0A1Y0CDW6</accession>
<proteinExistence type="predicted"/>
<protein>
    <submittedName>
        <fullName evidence="1">Sulfotransferase family protein</fullName>
    </submittedName>
</protein>
<evidence type="ECO:0000313" key="2">
    <source>
        <dbReference type="Proteomes" id="UP000195331"/>
    </source>
</evidence>
<keyword evidence="1" id="KW-0808">Transferase</keyword>
<name>A0A1Y0CDW6_9MYCO</name>
<dbReference type="OrthoDB" id="5138950at2"/>
<dbReference type="KEGG" id="mdx:BTO20_01080"/>
<gene>
    <name evidence="1" type="ORF">BTO20_01080</name>
</gene>
<dbReference type="Proteomes" id="UP000195331">
    <property type="component" value="Chromosome"/>
</dbReference>
<keyword evidence="2" id="KW-1185">Reference proteome</keyword>